<organism evidence="1 2">
    <name type="scientific">Pseudomonas syringae pv. antirrhini</name>
    <dbReference type="NCBI Taxonomy" id="251702"/>
    <lineage>
        <taxon>Bacteria</taxon>
        <taxon>Pseudomonadati</taxon>
        <taxon>Pseudomonadota</taxon>
        <taxon>Gammaproteobacteria</taxon>
        <taxon>Pseudomonadales</taxon>
        <taxon>Pseudomonadaceae</taxon>
        <taxon>Pseudomonas</taxon>
    </lineage>
</organism>
<comment type="caution">
    <text evidence="1">The sequence shown here is derived from an EMBL/GenBank/DDBJ whole genome shotgun (WGS) entry which is preliminary data.</text>
</comment>
<proteinExistence type="predicted"/>
<gene>
    <name evidence="1" type="ORF">ALO88_04828</name>
</gene>
<dbReference type="Proteomes" id="UP000050425">
    <property type="component" value="Unassembled WGS sequence"/>
</dbReference>
<evidence type="ECO:0000313" key="1">
    <source>
        <dbReference type="EMBL" id="KPW46147.1"/>
    </source>
</evidence>
<evidence type="ECO:0000313" key="2">
    <source>
        <dbReference type="Proteomes" id="UP000050425"/>
    </source>
</evidence>
<accession>A0A0P9JBH1</accession>
<dbReference type="EMBL" id="LJPT01000132">
    <property type="protein sequence ID" value="KPW46147.1"/>
    <property type="molecule type" value="Genomic_DNA"/>
</dbReference>
<sequence>MIFVMRGVIHRLKYRLREQVRSTPAGRRLKTPFSGFFRTCV</sequence>
<protein>
    <submittedName>
        <fullName evidence="1">Uncharacterized protein</fullName>
    </submittedName>
</protein>
<dbReference type="AlphaFoldDB" id="A0A0P9JBH1"/>
<dbReference type="PATRIC" id="fig|251702.3.peg.1899"/>
<reference evidence="1 2" key="1">
    <citation type="submission" date="2015-09" db="EMBL/GenBank/DDBJ databases">
        <title>Genome announcement of multiple Pseudomonas syringae strains.</title>
        <authorList>
            <person name="Thakur S."/>
            <person name="Wang P.W."/>
            <person name="Gong Y."/>
            <person name="Weir B.S."/>
            <person name="Guttman D.S."/>
        </authorList>
    </citation>
    <scope>NUCLEOTIDE SEQUENCE [LARGE SCALE GENOMIC DNA]</scope>
    <source>
        <strain evidence="1 2">ICMP4303</strain>
    </source>
</reference>
<name>A0A0P9JBH1_9PSED</name>